<sequence length="53" mass="6397">MFVHLHIPQAFSFILPFLLSFLNTERNERKKIYQHGHELAAEFFINEVLYFLS</sequence>
<keyword evidence="1" id="KW-1133">Transmembrane helix</keyword>
<organism evidence="2 3">
    <name type="scientific">Bacillus pumilus</name>
    <name type="common">Bacillus mesentericus</name>
    <dbReference type="NCBI Taxonomy" id="1408"/>
    <lineage>
        <taxon>Bacteria</taxon>
        <taxon>Bacillati</taxon>
        <taxon>Bacillota</taxon>
        <taxon>Bacilli</taxon>
        <taxon>Bacillales</taxon>
        <taxon>Bacillaceae</taxon>
        <taxon>Bacillus</taxon>
    </lineage>
</organism>
<dbReference type="AlphaFoldDB" id="A0AB34QXE5"/>
<evidence type="ECO:0000313" key="2">
    <source>
        <dbReference type="EMBL" id="KIL20681.1"/>
    </source>
</evidence>
<gene>
    <name evidence="2" type="ORF">B4127_2965</name>
</gene>
<feature type="transmembrane region" description="Helical" evidence="1">
    <location>
        <begin position="6"/>
        <end position="24"/>
    </location>
</feature>
<accession>A0AB34QXE5</accession>
<proteinExistence type="predicted"/>
<dbReference type="Proteomes" id="UP000031978">
    <property type="component" value="Unassembled WGS sequence"/>
</dbReference>
<keyword evidence="1" id="KW-0472">Membrane</keyword>
<protein>
    <submittedName>
        <fullName evidence="2">Uncharacterized protein</fullName>
    </submittedName>
</protein>
<name>A0AB34QXE5_BACPU</name>
<comment type="caution">
    <text evidence="2">The sequence shown here is derived from an EMBL/GenBank/DDBJ whole genome shotgun (WGS) entry which is preliminary data.</text>
</comment>
<evidence type="ECO:0000256" key="1">
    <source>
        <dbReference type="SAM" id="Phobius"/>
    </source>
</evidence>
<dbReference type="EMBL" id="JXCL01000013">
    <property type="protein sequence ID" value="KIL20681.1"/>
    <property type="molecule type" value="Genomic_DNA"/>
</dbReference>
<keyword evidence="1" id="KW-0812">Transmembrane</keyword>
<evidence type="ECO:0000313" key="3">
    <source>
        <dbReference type="Proteomes" id="UP000031978"/>
    </source>
</evidence>
<reference evidence="2 3" key="1">
    <citation type="submission" date="2014-12" db="EMBL/GenBank/DDBJ databases">
        <title>Draft Genome Sequences of Five Spore-Forming Food Isolates of Bacillus pumilus.</title>
        <authorList>
            <person name="de Jong A."/>
            <person name="van Heel A.J."/>
            <person name="Montalban-Lopez M."/>
            <person name="Krawczyk A.O."/>
            <person name="Berendsen E.M."/>
            <person name="Wells-Bennik M."/>
            <person name="Kuipers O.P."/>
        </authorList>
    </citation>
    <scope>NUCLEOTIDE SEQUENCE [LARGE SCALE GENOMIC DNA]</scope>
    <source>
        <strain evidence="2 3">B4127</strain>
    </source>
</reference>